<proteinExistence type="predicted"/>
<evidence type="ECO:0000313" key="2">
    <source>
        <dbReference type="EMBL" id="WUQ11416.1"/>
    </source>
</evidence>
<evidence type="ECO:0000313" key="3">
    <source>
        <dbReference type="Proteomes" id="UP001432039"/>
    </source>
</evidence>
<dbReference type="EMBL" id="CP108090">
    <property type="protein sequence ID" value="WUQ11416.1"/>
    <property type="molecule type" value="Genomic_DNA"/>
</dbReference>
<feature type="region of interest" description="Disordered" evidence="1">
    <location>
        <begin position="1"/>
        <end position="21"/>
    </location>
</feature>
<reference evidence="2" key="1">
    <citation type="submission" date="2022-10" db="EMBL/GenBank/DDBJ databases">
        <title>The complete genomes of actinobacterial strains from the NBC collection.</title>
        <authorList>
            <person name="Joergensen T.S."/>
            <person name="Alvarez Arevalo M."/>
            <person name="Sterndorff E.B."/>
            <person name="Faurdal D."/>
            <person name="Vuksanovic O."/>
            <person name="Mourched A.-S."/>
            <person name="Charusanti P."/>
            <person name="Shaw S."/>
            <person name="Blin K."/>
            <person name="Weber T."/>
        </authorList>
    </citation>
    <scope>NUCLEOTIDE SEQUENCE</scope>
    <source>
        <strain evidence="2">NBC_00248</strain>
    </source>
</reference>
<dbReference type="PROSITE" id="PS51257">
    <property type="entry name" value="PROKAR_LIPOPROTEIN"/>
    <property type="match status" value="1"/>
</dbReference>
<accession>A0ABZ1T7U6</accession>
<protein>
    <submittedName>
        <fullName evidence="2">Uncharacterized protein</fullName>
    </submittedName>
</protein>
<dbReference type="RefSeq" id="WP_328960902.1">
    <property type="nucleotide sequence ID" value="NZ_CP108090.1"/>
</dbReference>
<organism evidence="2 3">
    <name type="scientific">Streptomyces virginiae</name>
    <name type="common">Streptomyces cinnamonensis</name>
    <dbReference type="NCBI Taxonomy" id="1961"/>
    <lineage>
        <taxon>Bacteria</taxon>
        <taxon>Bacillati</taxon>
        <taxon>Actinomycetota</taxon>
        <taxon>Actinomycetes</taxon>
        <taxon>Kitasatosporales</taxon>
        <taxon>Streptomycetaceae</taxon>
        <taxon>Streptomyces</taxon>
    </lineage>
</organism>
<name>A0ABZ1T7U6_STRVG</name>
<sequence>MPRRPPRALRATAPDRRDDSGTSTLFIGACPGSPVCAAVHTYLFVDGLDVVARSDSRMVGLAPWRLLRPGGPLHPTDMPRLAAVAAEVGPDPGPDRLTVRVRLRGETVIWSDLMYPGPDGTTVEEVRFHLEQYLGEIERAYAASQDHPWCPAPEVGREPT</sequence>
<evidence type="ECO:0000256" key="1">
    <source>
        <dbReference type="SAM" id="MobiDB-lite"/>
    </source>
</evidence>
<keyword evidence="3" id="KW-1185">Reference proteome</keyword>
<dbReference type="Proteomes" id="UP001432039">
    <property type="component" value="Chromosome"/>
</dbReference>
<gene>
    <name evidence="2" type="ORF">OG517_08240</name>
</gene>